<organism evidence="1 2">
    <name type="scientific">Brevifollis gellanilyticus</name>
    <dbReference type="NCBI Taxonomy" id="748831"/>
    <lineage>
        <taxon>Bacteria</taxon>
        <taxon>Pseudomonadati</taxon>
        <taxon>Verrucomicrobiota</taxon>
        <taxon>Verrucomicrobiia</taxon>
        <taxon>Verrucomicrobiales</taxon>
        <taxon>Verrucomicrobiaceae</taxon>
    </lineage>
</organism>
<sequence>MLYLGLNPAPTMLTLSFDLADATPNDRNYLRSMFERFGWKRLGGSVFRYKDENNDDWLNRVVPSIMFFRSFIVERDIHLKFFTIDANSTSFLDHSDEAIPLGVPPETGAGVQLEEPTNNQSSVGTIRDFIDAASNATR</sequence>
<proteinExistence type="predicted"/>
<gene>
    <name evidence="1" type="ORF">BGE01nite_08580</name>
</gene>
<reference evidence="1 2" key="1">
    <citation type="submission" date="2019-07" db="EMBL/GenBank/DDBJ databases">
        <title>Whole genome shotgun sequence of Brevifollis gellanilyticus NBRC 108608.</title>
        <authorList>
            <person name="Hosoyama A."/>
            <person name="Uohara A."/>
            <person name="Ohji S."/>
            <person name="Ichikawa N."/>
        </authorList>
    </citation>
    <scope>NUCLEOTIDE SEQUENCE [LARGE SCALE GENOMIC DNA]</scope>
    <source>
        <strain evidence="1 2">NBRC 108608</strain>
    </source>
</reference>
<dbReference type="EMBL" id="BKAG01000004">
    <property type="protein sequence ID" value="GEP41567.1"/>
    <property type="molecule type" value="Genomic_DNA"/>
</dbReference>
<comment type="caution">
    <text evidence="1">The sequence shown here is derived from an EMBL/GenBank/DDBJ whole genome shotgun (WGS) entry which is preliminary data.</text>
</comment>
<dbReference type="Proteomes" id="UP000321577">
    <property type="component" value="Unassembled WGS sequence"/>
</dbReference>
<evidence type="ECO:0000313" key="2">
    <source>
        <dbReference type="Proteomes" id="UP000321577"/>
    </source>
</evidence>
<protein>
    <submittedName>
        <fullName evidence="1">Uncharacterized protein</fullName>
    </submittedName>
</protein>
<dbReference type="AlphaFoldDB" id="A0A512M4A0"/>
<name>A0A512M4A0_9BACT</name>
<accession>A0A512M4A0</accession>
<keyword evidence="2" id="KW-1185">Reference proteome</keyword>
<evidence type="ECO:0000313" key="1">
    <source>
        <dbReference type="EMBL" id="GEP41567.1"/>
    </source>
</evidence>